<dbReference type="Pfam" id="PF02298">
    <property type="entry name" value="Cu_bind_like"/>
    <property type="match status" value="1"/>
</dbReference>
<dbReference type="InterPro" id="IPR008972">
    <property type="entry name" value="Cupredoxin"/>
</dbReference>
<keyword evidence="6" id="KW-1185">Reference proteome</keyword>
<dbReference type="InParanoid" id="A0A0Q3KIE4"/>
<dbReference type="EMBL" id="CM000880">
    <property type="protein sequence ID" value="KQK23996.2"/>
    <property type="molecule type" value="Genomic_DNA"/>
</dbReference>
<reference evidence="4 5" key="1">
    <citation type="journal article" date="2010" name="Nature">
        <title>Genome sequencing and analysis of the model grass Brachypodium distachyon.</title>
        <authorList>
            <consortium name="International Brachypodium Initiative"/>
        </authorList>
    </citation>
    <scope>NUCLEOTIDE SEQUENCE [LARGE SCALE GENOMIC DNA]</scope>
    <source>
        <strain evidence="4 5">Bd21</strain>
    </source>
</reference>
<feature type="domain" description="Phytocyanin" evidence="3">
    <location>
        <begin position="5"/>
        <end position="109"/>
    </location>
</feature>
<dbReference type="AlphaFoldDB" id="A0A0Q3KIE4"/>
<evidence type="ECO:0000313" key="4">
    <source>
        <dbReference type="EMBL" id="KQK23996.2"/>
    </source>
</evidence>
<dbReference type="SUPFAM" id="SSF49503">
    <property type="entry name" value="Cupredoxins"/>
    <property type="match status" value="1"/>
</dbReference>
<dbReference type="GO" id="GO:0005886">
    <property type="term" value="C:plasma membrane"/>
    <property type="evidence" value="ECO:0000318"/>
    <property type="project" value="GO_Central"/>
</dbReference>
<dbReference type="Gene3D" id="2.60.40.420">
    <property type="entry name" value="Cupredoxins - blue copper proteins"/>
    <property type="match status" value="1"/>
</dbReference>
<dbReference type="FunCoup" id="A0A0Q3KIE4">
    <property type="interactions" value="586"/>
</dbReference>
<dbReference type="OrthoDB" id="782862at2759"/>
<name>A0A0Q3KIE4_BRADI</name>
<proteinExistence type="predicted"/>
<protein>
    <recommendedName>
        <fullName evidence="3">Phytocyanin domain-containing protein</fullName>
    </recommendedName>
</protein>
<dbReference type="InterPro" id="IPR003245">
    <property type="entry name" value="Phytocyanin_dom"/>
</dbReference>
<dbReference type="ExpressionAtlas" id="A0A0Q3KIE4">
    <property type="expression patterns" value="baseline"/>
</dbReference>
<dbReference type="STRING" id="15368.A0A0Q3KIE4"/>
<keyword evidence="2" id="KW-0325">Glycoprotein</keyword>
<dbReference type="InterPro" id="IPR039391">
    <property type="entry name" value="Phytocyanin-like"/>
</dbReference>
<keyword evidence="1" id="KW-1015">Disulfide bond</keyword>
<evidence type="ECO:0000256" key="1">
    <source>
        <dbReference type="ARBA" id="ARBA00023157"/>
    </source>
</evidence>
<dbReference type="Proteomes" id="UP000008810">
    <property type="component" value="Chromosome 1"/>
</dbReference>
<accession>A0A0Q3KIE4</accession>
<dbReference type="GO" id="GO:0009055">
    <property type="term" value="F:electron transfer activity"/>
    <property type="evidence" value="ECO:0007669"/>
    <property type="project" value="InterPro"/>
</dbReference>
<dbReference type="Gramene" id="KQK23996">
    <property type="protein sequence ID" value="KQK23996"/>
    <property type="gene ID" value="BRADI_1g77560v3"/>
</dbReference>
<sequence length="181" mass="18340">MAAGAVHKVGGLDAWGIPPASKPDVYVRWGNSTKVSLGDALMFLYPPSQDNAVQVTAKAFAACDVAKPLAKLDDGNSIFNLTAPGRAYFTSAAPGHCRKGQKVSVDVPKADGSLVQPSADDLAALKVLETLPPAAAPSDSLPALSPVDGDEDSSDAAVTRASAAAGFVVSAAAALFFGFVL</sequence>
<evidence type="ECO:0000313" key="5">
    <source>
        <dbReference type="EnsemblPlants" id="KQK23996"/>
    </source>
</evidence>
<dbReference type="PROSITE" id="PS51485">
    <property type="entry name" value="PHYTOCYANIN"/>
    <property type="match status" value="1"/>
</dbReference>
<dbReference type="PANTHER" id="PTHR33021">
    <property type="entry name" value="BLUE COPPER PROTEIN"/>
    <property type="match status" value="1"/>
</dbReference>
<evidence type="ECO:0000259" key="3">
    <source>
        <dbReference type="PROSITE" id="PS51485"/>
    </source>
</evidence>
<gene>
    <name evidence="4" type="ORF">BRADI_1g77560v3</name>
</gene>
<reference evidence="4" key="2">
    <citation type="submission" date="2017-06" db="EMBL/GenBank/DDBJ databases">
        <title>WGS assembly of Brachypodium distachyon.</title>
        <authorList>
            <consortium name="The International Brachypodium Initiative"/>
            <person name="Lucas S."/>
            <person name="Harmon-Smith M."/>
            <person name="Lail K."/>
            <person name="Tice H."/>
            <person name="Grimwood J."/>
            <person name="Bruce D."/>
            <person name="Barry K."/>
            <person name="Shu S."/>
            <person name="Lindquist E."/>
            <person name="Wang M."/>
            <person name="Pitluck S."/>
            <person name="Vogel J.P."/>
            <person name="Garvin D.F."/>
            <person name="Mockler T.C."/>
            <person name="Schmutz J."/>
            <person name="Rokhsar D."/>
            <person name="Bevan M.W."/>
        </authorList>
    </citation>
    <scope>NUCLEOTIDE SEQUENCE</scope>
    <source>
        <strain evidence="4">Bd21</strain>
    </source>
</reference>
<reference evidence="5" key="3">
    <citation type="submission" date="2018-08" db="UniProtKB">
        <authorList>
            <consortium name="EnsemblPlants"/>
        </authorList>
    </citation>
    <scope>IDENTIFICATION</scope>
    <source>
        <strain evidence="5">cv. Bd21</strain>
    </source>
</reference>
<dbReference type="EnsemblPlants" id="KQK23996">
    <property type="protein sequence ID" value="KQK23996"/>
    <property type="gene ID" value="BRADI_1g77560v3"/>
</dbReference>
<dbReference type="FunFam" id="2.60.40.420:FF:000034">
    <property type="entry name" value="Cupredoxin superfamily protein"/>
    <property type="match status" value="1"/>
</dbReference>
<evidence type="ECO:0000256" key="2">
    <source>
        <dbReference type="ARBA" id="ARBA00023180"/>
    </source>
</evidence>
<evidence type="ECO:0000313" key="6">
    <source>
        <dbReference type="Proteomes" id="UP000008810"/>
    </source>
</evidence>
<organism evidence="4">
    <name type="scientific">Brachypodium distachyon</name>
    <name type="common">Purple false brome</name>
    <name type="synonym">Trachynia distachya</name>
    <dbReference type="NCBI Taxonomy" id="15368"/>
    <lineage>
        <taxon>Eukaryota</taxon>
        <taxon>Viridiplantae</taxon>
        <taxon>Streptophyta</taxon>
        <taxon>Embryophyta</taxon>
        <taxon>Tracheophyta</taxon>
        <taxon>Spermatophyta</taxon>
        <taxon>Magnoliopsida</taxon>
        <taxon>Liliopsida</taxon>
        <taxon>Poales</taxon>
        <taxon>Poaceae</taxon>
        <taxon>BOP clade</taxon>
        <taxon>Pooideae</taxon>
        <taxon>Stipodae</taxon>
        <taxon>Brachypodieae</taxon>
        <taxon>Brachypodium</taxon>
    </lineage>
</organism>
<dbReference type="PANTHER" id="PTHR33021:SF44">
    <property type="entry name" value="EARLY NODULIN-LIKE PROTEIN 8"/>
    <property type="match status" value="1"/>
</dbReference>